<sequence length="1116" mass="128138">MSGLEPLVALGLVCNIVQLVEVGLKTATLCKNAYRTGDPDPELSVYAQNLAVTASSLSQSLEHSQQPLNLDDSRLLTLARDCCDAEAEWRKKTPARFLSQQQPRRRDRFGAVLRGFINKPEIDRLESQLQKTKESLGTDLLTGVFKRLEISKVQTDDLRETLQNLLRATSASEAELHNLIQAQAHITSELGRHESRIISNANKGNDSLMIEAEAREASRRENEAYERLLRSFHYPDMNLRRNEIQSSHRSTFHWIFHGGSLYTPHPKPRLDSASDLDAEWPYCSTFVRWLKSPVDRYWISGRPGTGKSVLMKFIVSHPQTVNSLRQWQPDYQILVHFFWKVGSPMQSSFKGFLCSLVYQLCALDKGNVIVWLQKHPDWSRKTGPGDWDNKDLQSLATSLLCLSAKPFCLFIDGLDEVVDDDGVCTLIGFLDTLQLSSRLFKICMSSRPEQAIRTQLRREPDLRMQDLTRSDIEKYVRATLSDTVPLSGSSIFVQDLVRDISSKSEGVFLWAILVTRSVARGISNGDSKEEIQQRLIKTPKRLYELYLDMWTSLGEDSELYQESTALILKLALFAWRPPRLETLSYLVATLSPRISILEMMLASSHDLWSMPVNHFVGLDATDLVQRCNELCTRLPIMTAGLFEFIRPTAYTRPTEEQMADESFPHLLKYDKLQVQPIHRTVFDFLIETKGGKSILEYHKASQEELFIRIFRSCLLRECLWPEVYFDVDPYRTQIPDEYRKYYEADHRLQLHLHSLLRSTSTMKDSTLTEQLDFIWTFLLERTKGFSWQVESKVSSRVPRSKLDFILRLAPMGFDAYVGKYLYEWESKRHFDVLHQVLLACLHSPYKLYCQFGWVEWVARQRRIEHILRIIVSVDEPWFSFPKESNISNNTVAKTVMACFIISSINAFRASRSRYELPWDADRIGTTIRIISDFQHVVCFDDRLLVTLYLAGSRPVPSDLINCRRHHEDEETVYVEISVSILVQIFLRHVGQYDAAFNCQEVEEALDLKLFSQTINPTMFGMEGGLFAIPSSADQAVIREVCQAVLLPELSSSSSPEFEDAEWCQTRMAEGWRDISTRTGRTRTQAEIPNGIEEGIGPNGMNFYLCSSCEARETTQV</sequence>
<feature type="signal peptide" evidence="2">
    <location>
        <begin position="1"/>
        <end position="19"/>
    </location>
</feature>
<dbReference type="InterPro" id="IPR056884">
    <property type="entry name" value="NPHP3-like_N"/>
</dbReference>
<dbReference type="GeneID" id="35397256"/>
<reference evidence="4 5" key="1">
    <citation type="journal article" date="2013" name="PLoS Pathog.">
        <title>Deciphering the cryptic genome: genome-wide analyses of the rice pathogen Fusarium fujikuroi reveal complex regulation of secondary metabolism and novel metabolites.</title>
        <authorList>
            <person name="Wiemann P."/>
            <person name="Sieber C.M."/>
            <person name="von Bargen K.W."/>
            <person name="Studt L."/>
            <person name="Niehaus E.M."/>
            <person name="Espino J.J."/>
            <person name="Huss K."/>
            <person name="Michielse C.B."/>
            <person name="Albermann S."/>
            <person name="Wagner D."/>
            <person name="Bergner S.V."/>
            <person name="Connolly L.R."/>
            <person name="Fischer A."/>
            <person name="Reuter G."/>
            <person name="Kleigrewe K."/>
            <person name="Bald T."/>
            <person name="Wingfield B.D."/>
            <person name="Ophir R."/>
            <person name="Freeman S."/>
            <person name="Hippler M."/>
            <person name="Smith K.M."/>
            <person name="Brown D.W."/>
            <person name="Proctor R.H."/>
            <person name="Munsterkotter M."/>
            <person name="Freitag M."/>
            <person name="Humpf H.U."/>
            <person name="Guldener U."/>
            <person name="Tudzynski B."/>
        </authorList>
    </citation>
    <scope>NUCLEOTIDE SEQUENCE [LARGE SCALE GENOMIC DNA]</scope>
    <source>
        <strain evidence="5">CBS 195.34 / IMI 58289 / NRRL A-6831</strain>
    </source>
</reference>
<feature type="chain" id="PRO_5004484857" description="Nephrocystin 3-like N-terminal domain-containing protein" evidence="2">
    <location>
        <begin position="20"/>
        <end position="1116"/>
    </location>
</feature>
<accession>S0DR72</accession>
<dbReference type="SUPFAM" id="SSF52540">
    <property type="entry name" value="P-loop containing nucleoside triphosphate hydrolases"/>
    <property type="match status" value="1"/>
</dbReference>
<dbReference type="PANTHER" id="PTHR10039:SF5">
    <property type="entry name" value="NACHT DOMAIN-CONTAINING PROTEIN"/>
    <property type="match status" value="1"/>
</dbReference>
<dbReference type="InterPro" id="IPR027417">
    <property type="entry name" value="P-loop_NTPase"/>
</dbReference>
<dbReference type="PANTHER" id="PTHR10039">
    <property type="entry name" value="AMELOGENIN"/>
    <property type="match status" value="1"/>
</dbReference>
<feature type="domain" description="Nephrocystin 3-like N-terminal" evidence="3">
    <location>
        <begin position="284"/>
        <end position="447"/>
    </location>
</feature>
<dbReference type="STRING" id="1279085.S0DR72"/>
<dbReference type="RefSeq" id="XP_023427037.1">
    <property type="nucleotide sequence ID" value="XM_023573015.1"/>
</dbReference>
<evidence type="ECO:0000313" key="4">
    <source>
        <dbReference type="EMBL" id="CCT64956.1"/>
    </source>
</evidence>
<protein>
    <recommendedName>
        <fullName evidence="3">Nephrocystin 3-like N-terminal domain-containing protein</fullName>
    </recommendedName>
</protein>
<evidence type="ECO:0000256" key="1">
    <source>
        <dbReference type="ARBA" id="ARBA00022737"/>
    </source>
</evidence>
<keyword evidence="5" id="KW-1185">Reference proteome</keyword>
<dbReference type="VEuPathDB" id="FungiDB:FFUJ_03775"/>
<dbReference type="HOGENOM" id="CLU_278619_0_0_1"/>
<name>S0DR72_GIBF5</name>
<dbReference type="EMBL" id="HF679024">
    <property type="protein sequence ID" value="CCT64956.1"/>
    <property type="molecule type" value="Genomic_DNA"/>
</dbReference>
<evidence type="ECO:0000313" key="5">
    <source>
        <dbReference type="Proteomes" id="UP000016800"/>
    </source>
</evidence>
<evidence type="ECO:0000256" key="2">
    <source>
        <dbReference type="SAM" id="SignalP"/>
    </source>
</evidence>
<dbReference type="Pfam" id="PF24883">
    <property type="entry name" value="NPHP3_N"/>
    <property type="match status" value="1"/>
</dbReference>
<gene>
    <name evidence="4" type="ORF">FFUJ_03775</name>
</gene>
<dbReference type="Gene3D" id="3.40.50.300">
    <property type="entry name" value="P-loop containing nucleotide triphosphate hydrolases"/>
    <property type="match status" value="1"/>
</dbReference>
<proteinExistence type="predicted"/>
<dbReference type="AlphaFoldDB" id="S0DR72"/>
<evidence type="ECO:0000259" key="3">
    <source>
        <dbReference type="Pfam" id="PF24883"/>
    </source>
</evidence>
<dbReference type="Proteomes" id="UP000016800">
    <property type="component" value="Chromosome II"/>
</dbReference>
<keyword evidence="2" id="KW-0732">Signal</keyword>
<organism evidence="4 5">
    <name type="scientific">Gibberella fujikuroi (strain CBS 195.34 / IMI 58289 / NRRL A-6831)</name>
    <name type="common">Bakanae and foot rot disease fungus</name>
    <name type="synonym">Fusarium fujikuroi</name>
    <dbReference type="NCBI Taxonomy" id="1279085"/>
    <lineage>
        <taxon>Eukaryota</taxon>
        <taxon>Fungi</taxon>
        <taxon>Dikarya</taxon>
        <taxon>Ascomycota</taxon>
        <taxon>Pezizomycotina</taxon>
        <taxon>Sordariomycetes</taxon>
        <taxon>Hypocreomycetidae</taxon>
        <taxon>Hypocreales</taxon>
        <taxon>Nectriaceae</taxon>
        <taxon>Fusarium</taxon>
        <taxon>Fusarium fujikuroi species complex</taxon>
    </lineage>
</organism>
<keyword evidence="1" id="KW-0677">Repeat</keyword>